<dbReference type="AlphaFoldDB" id="A0A2U9P1Y5"/>
<proteinExistence type="predicted"/>
<organism evidence="3 4">
    <name type="scientific">Streptomyces actuosus</name>
    <dbReference type="NCBI Taxonomy" id="1885"/>
    <lineage>
        <taxon>Bacteria</taxon>
        <taxon>Bacillati</taxon>
        <taxon>Actinomycetota</taxon>
        <taxon>Actinomycetes</taxon>
        <taxon>Kitasatosporales</taxon>
        <taxon>Streptomycetaceae</taxon>
        <taxon>Streptomyces</taxon>
    </lineage>
</organism>
<feature type="transmembrane region" description="Helical" evidence="2">
    <location>
        <begin position="31"/>
        <end position="50"/>
    </location>
</feature>
<accession>A0A2U9P1Y5</accession>
<protein>
    <recommendedName>
        <fullName evidence="5">DUF2637 domain-containing protein</fullName>
    </recommendedName>
</protein>
<evidence type="ECO:0008006" key="5">
    <source>
        <dbReference type="Google" id="ProtNLM"/>
    </source>
</evidence>
<dbReference type="OrthoDB" id="4222623at2"/>
<dbReference type="Proteomes" id="UP000247634">
    <property type="component" value="Chromosome"/>
</dbReference>
<evidence type="ECO:0000256" key="1">
    <source>
        <dbReference type="SAM" id="MobiDB-lite"/>
    </source>
</evidence>
<gene>
    <name evidence="3" type="ORF">DMT42_13205</name>
</gene>
<dbReference type="EMBL" id="CP029788">
    <property type="protein sequence ID" value="AWT43185.1"/>
    <property type="molecule type" value="Genomic_DNA"/>
</dbReference>
<dbReference type="RefSeq" id="WP_110628105.1">
    <property type="nucleotide sequence ID" value="NZ_CP029788.1"/>
</dbReference>
<evidence type="ECO:0000313" key="3">
    <source>
        <dbReference type="EMBL" id="AWT43185.1"/>
    </source>
</evidence>
<evidence type="ECO:0000256" key="2">
    <source>
        <dbReference type="SAM" id="Phobius"/>
    </source>
</evidence>
<feature type="transmembrane region" description="Helical" evidence="2">
    <location>
        <begin position="57"/>
        <end position="75"/>
    </location>
</feature>
<keyword evidence="4" id="KW-1185">Reference proteome</keyword>
<keyword evidence="2" id="KW-0472">Membrane</keyword>
<evidence type="ECO:0000313" key="4">
    <source>
        <dbReference type="Proteomes" id="UP000247634"/>
    </source>
</evidence>
<dbReference type="KEGG" id="sact:DMT42_13205"/>
<name>A0A2U9P1Y5_STRAS</name>
<keyword evidence="2" id="KW-0812">Transmembrane</keyword>
<reference evidence="3 4" key="1">
    <citation type="submission" date="2018-06" db="EMBL/GenBank/DDBJ databases">
        <title>The complete genome sequence of a nosiheptide producer Streptomyces actuosus ATCC 25421: deducing the ability of producing a new class III lantibiotics.</title>
        <authorList>
            <person name="Liu W."/>
            <person name="Sun F."/>
            <person name="Hu Y."/>
        </authorList>
    </citation>
    <scope>NUCLEOTIDE SEQUENCE [LARGE SCALE GENOMIC DNA]</scope>
    <source>
        <strain evidence="3 4">ATCC 25421</strain>
    </source>
</reference>
<feature type="transmembrane region" description="Helical" evidence="2">
    <location>
        <begin position="81"/>
        <end position="98"/>
    </location>
</feature>
<keyword evidence="2" id="KW-1133">Transmembrane helix</keyword>
<feature type="region of interest" description="Disordered" evidence="1">
    <location>
        <begin position="104"/>
        <end position="146"/>
    </location>
</feature>
<sequence>MKRDPLLWAALVAVLVVLASAEYELAVACGFGRYVAAGVPAALDVYAIAALRARRDVLAVVGTLIAVNAASHLVAVDLLPVSVTLVVAVSAVAPLVLWRVHRLSEQEAEPRPEPSTAEAEPEPEPAEPITVERAPEPVDAAPVGPVLGPWQPLAELAGGTGGTGPDLLGDHFRRAAQVITEPETEPAPEPVPPAVPPTGTGAADIVSEDTANTTFAKRVATVRNWLGTEPELTGAEIGTRLGVSDGYGRRLLRAARDAS</sequence>